<feature type="compositionally biased region" description="Basic and acidic residues" evidence="1">
    <location>
        <begin position="139"/>
        <end position="148"/>
    </location>
</feature>
<protein>
    <submittedName>
        <fullName evidence="2">Uncharacterized protein</fullName>
    </submittedName>
</protein>
<evidence type="ECO:0000313" key="3">
    <source>
        <dbReference type="Proteomes" id="UP000823388"/>
    </source>
</evidence>
<sequence length="259" mass="28371">MSPPPRALPKSPKVLRTRPPRVCCFSPRSHPEPRVAARPVLLSQIHPTSPPLATHQSWRPGSNRRPPFRGAAPLPAHCSSPKSTPPRIRLPFTGAGDRAAPPAAASRSRRIDPRESRRRAAHRSNCKKCGTRRRLQAARAREGPREPARALCSHPCGGPPRRRMLHSMDYGAHPFVRAQSASVAAAAKPHGPYRSPCLPDCPSPSSRSIFQSPSRYVVTRNEENKENDLGPAPLEEMAPVLTMASNRAESHCRGLDFPS</sequence>
<feature type="region of interest" description="Disordered" evidence="1">
    <location>
        <begin position="45"/>
        <end position="155"/>
    </location>
</feature>
<feature type="compositionally biased region" description="Low complexity" evidence="1">
    <location>
        <begin position="94"/>
        <end position="106"/>
    </location>
</feature>
<gene>
    <name evidence="2" type="ORF">PVAP13_4NG118700</name>
</gene>
<dbReference type="Proteomes" id="UP000823388">
    <property type="component" value="Chromosome 4N"/>
</dbReference>
<reference evidence="2" key="1">
    <citation type="submission" date="2020-05" db="EMBL/GenBank/DDBJ databases">
        <title>WGS assembly of Panicum virgatum.</title>
        <authorList>
            <person name="Lovell J.T."/>
            <person name="Jenkins J."/>
            <person name="Shu S."/>
            <person name="Juenger T.E."/>
            <person name="Schmutz J."/>
        </authorList>
    </citation>
    <scope>NUCLEOTIDE SEQUENCE</scope>
    <source>
        <strain evidence="2">AP13</strain>
    </source>
</reference>
<accession>A0A8T0T1P8</accession>
<comment type="caution">
    <text evidence="2">The sequence shown here is derived from an EMBL/GenBank/DDBJ whole genome shotgun (WGS) entry which is preliminary data.</text>
</comment>
<proteinExistence type="predicted"/>
<name>A0A8T0T1P8_PANVG</name>
<feature type="compositionally biased region" description="Basic residues" evidence="1">
    <location>
        <begin position="116"/>
        <end position="136"/>
    </location>
</feature>
<dbReference type="EMBL" id="CM029044">
    <property type="protein sequence ID" value="KAG2605071.1"/>
    <property type="molecule type" value="Genomic_DNA"/>
</dbReference>
<keyword evidence="3" id="KW-1185">Reference proteome</keyword>
<evidence type="ECO:0000313" key="2">
    <source>
        <dbReference type="EMBL" id="KAG2605071.1"/>
    </source>
</evidence>
<evidence type="ECO:0000256" key="1">
    <source>
        <dbReference type="SAM" id="MobiDB-lite"/>
    </source>
</evidence>
<dbReference type="AlphaFoldDB" id="A0A8T0T1P8"/>
<organism evidence="2 3">
    <name type="scientific">Panicum virgatum</name>
    <name type="common">Blackwell switchgrass</name>
    <dbReference type="NCBI Taxonomy" id="38727"/>
    <lineage>
        <taxon>Eukaryota</taxon>
        <taxon>Viridiplantae</taxon>
        <taxon>Streptophyta</taxon>
        <taxon>Embryophyta</taxon>
        <taxon>Tracheophyta</taxon>
        <taxon>Spermatophyta</taxon>
        <taxon>Magnoliopsida</taxon>
        <taxon>Liliopsida</taxon>
        <taxon>Poales</taxon>
        <taxon>Poaceae</taxon>
        <taxon>PACMAD clade</taxon>
        <taxon>Panicoideae</taxon>
        <taxon>Panicodae</taxon>
        <taxon>Paniceae</taxon>
        <taxon>Panicinae</taxon>
        <taxon>Panicum</taxon>
        <taxon>Panicum sect. Hiantes</taxon>
    </lineage>
</organism>
<feature type="region of interest" description="Disordered" evidence="1">
    <location>
        <begin position="1"/>
        <end position="32"/>
    </location>
</feature>